<dbReference type="InterPro" id="IPR051941">
    <property type="entry name" value="BG_Antigen-Binding_Lectin"/>
</dbReference>
<dbReference type="Pfam" id="PF00754">
    <property type="entry name" value="F5_F8_type_C"/>
    <property type="match status" value="3"/>
</dbReference>
<dbReference type="RefSeq" id="WP_212689956.1">
    <property type="nucleotide sequence ID" value="NZ_CP058561.1"/>
</dbReference>
<dbReference type="GO" id="GO:0016798">
    <property type="term" value="F:hydrolase activity, acting on glycosyl bonds"/>
    <property type="evidence" value="ECO:0007669"/>
    <property type="project" value="UniProtKB-KW"/>
</dbReference>
<keyword evidence="5" id="KW-1185">Reference proteome</keyword>
<dbReference type="Gene3D" id="2.60.40.10">
    <property type="entry name" value="Immunoglobulins"/>
    <property type="match status" value="1"/>
</dbReference>
<dbReference type="EMBL" id="CP058561">
    <property type="protein sequence ID" value="QUH29696.1"/>
    <property type="molecule type" value="Genomic_DNA"/>
</dbReference>
<evidence type="ECO:0000259" key="3">
    <source>
        <dbReference type="PROSITE" id="PS50022"/>
    </source>
</evidence>
<dbReference type="Gene3D" id="2.60.40.1080">
    <property type="match status" value="1"/>
</dbReference>
<dbReference type="Gene3D" id="2.60.120.260">
    <property type="entry name" value="Galactose-binding domain-like"/>
    <property type="match status" value="3"/>
</dbReference>
<dbReference type="KEGG" id="vgu:HYG85_12600"/>
<dbReference type="SUPFAM" id="SSF51445">
    <property type="entry name" value="(Trans)glycosidases"/>
    <property type="match status" value="1"/>
</dbReference>
<keyword evidence="1" id="KW-0326">Glycosidase</keyword>
<feature type="signal peptide" evidence="2">
    <location>
        <begin position="1"/>
        <end position="23"/>
    </location>
</feature>
<dbReference type="InterPro" id="IPR008964">
    <property type="entry name" value="Invasin/intimin_cell_adhesion"/>
</dbReference>
<dbReference type="PANTHER" id="PTHR45713:SF6">
    <property type="entry name" value="F5_8 TYPE C DOMAIN-CONTAINING PROTEIN"/>
    <property type="match status" value="1"/>
</dbReference>
<dbReference type="SUPFAM" id="SSF49373">
    <property type="entry name" value="Invasin/intimin cell-adhesion fragments"/>
    <property type="match status" value="1"/>
</dbReference>
<dbReference type="Gene3D" id="3.20.20.80">
    <property type="entry name" value="Glycosidases"/>
    <property type="match status" value="1"/>
</dbReference>
<feature type="chain" id="PRO_5038649087" evidence="2">
    <location>
        <begin position="24"/>
        <end position="1408"/>
    </location>
</feature>
<evidence type="ECO:0000313" key="5">
    <source>
        <dbReference type="Proteomes" id="UP000677305"/>
    </source>
</evidence>
<dbReference type="InterPro" id="IPR008979">
    <property type="entry name" value="Galactose-bd-like_sf"/>
</dbReference>
<dbReference type="PANTHER" id="PTHR45713">
    <property type="entry name" value="FTP DOMAIN-CONTAINING PROTEIN"/>
    <property type="match status" value="1"/>
</dbReference>
<dbReference type="InterPro" id="IPR013783">
    <property type="entry name" value="Ig-like_fold"/>
</dbReference>
<keyword evidence="2" id="KW-0732">Signal</keyword>
<feature type="domain" description="F5/8 type C" evidence="3">
    <location>
        <begin position="1271"/>
        <end position="1408"/>
    </location>
</feature>
<dbReference type="SMART" id="SM00635">
    <property type="entry name" value="BID_2"/>
    <property type="match status" value="1"/>
</dbReference>
<evidence type="ECO:0000313" key="4">
    <source>
        <dbReference type="EMBL" id="QUH29696.1"/>
    </source>
</evidence>
<gene>
    <name evidence="4" type="ORF">HYG85_12600</name>
</gene>
<dbReference type="InterPro" id="IPR003343">
    <property type="entry name" value="Big_2"/>
</dbReference>
<dbReference type="SUPFAM" id="SSF49785">
    <property type="entry name" value="Galactose-binding domain-like"/>
    <property type="match status" value="3"/>
</dbReference>
<feature type="domain" description="F5/8 type C" evidence="3">
    <location>
        <begin position="956"/>
        <end position="1115"/>
    </location>
</feature>
<dbReference type="Pfam" id="PF02368">
    <property type="entry name" value="Big_2"/>
    <property type="match status" value="1"/>
</dbReference>
<dbReference type="PROSITE" id="PS50022">
    <property type="entry name" value="FA58C_3"/>
    <property type="match status" value="2"/>
</dbReference>
<sequence>MFKKNLSKILVGIFTLMTIWSFNGTTTSNVSAQMALSGNAPYINTWLVSGPFDTALTDFQMTPKVGQDISGKKWEYFDDRIWNRSYDDYQDLYGYFTVKKGIDTKNKYVYANTYVYSPSAQSVEFRFAASGSNRLIVNGVALTSPSTVVEPQKDQQKQTVNLNQGWNSILIEIYHSYTDDVAEGKLIDGIMNLPDKHGEYLGFYGRLTDANGNEVPNIQYSVTGENTSLTIDTQTLSAEDVVSSDVMGRGLPNNILPKGYVEWPYVWNATLYSTEQYRVQGSHYQFQASGGQPGYSWSIVSGALPDGLTLNTDGTIDGFCNTMGTNNFTIQVKDSLLNTAQKELSIIVKDRPNRWFEEGRVSALSHCIPIYDWYVDPNFSFDLWAERAKRQGHSLVSIETLQQHPYWPSKFDNPAGINGAIQYLPRDAQGKVLDGLMEAKEAIERHGMKFGLYYGTTYNDVFFHDIQDLVLRYEPKYLYYDGPQSRTANNFDILYSVVRNYSDEIIINSNVWSGEYGDADLRTTEASHIYSGSRGTLHKKRTIVEPWKSIITKNNPNPYYSKRDDFRQVAKEMIMNAASGKVDNNDQMPIMSRGPQWDSPEDVATRYPKSAQEFIDVREGLIGWFAPEGKPERHESTTGTMPYFLDGWGYTDDGKGNIDKFETGQGPDWGFAVSRDNNIYLHFIEGPYGKKGYQGQSSVTISPVNDTVTKVSWLNEDTPLSFTQNGNSLTIDLSGITADPISTILKIVTDNPNRKYKLTNIIPTGKQLTSSMLKINVEGYMTYTALKVPFGTGDVTYSSSNTSVATVDSNGVVTAAGQGQATITVQGTYENITVQNTIDVIVNSSNVIRVDDTLIGAVLWAGDRETYGKFSSLEDIPFTIEGRSQKGGPINLDSATITMKSGIVDLDGGTHMQPVSITESPVFTFSNGKMTPNVVDEETRVAVWAEINLDGQQVTTNRVFIDLVPSVNLLNEQTTITASNSSGNYTPDKVNDGILIASDGTDSSKWSASGTGSSWIAFDLQEPKDISTIEINFNTLEQLYINTPQSMEIQTSADGMTWSTVSTVTPPSSGSTAYFGFSNRFSIPPTKTQYVRLLFPQGSADGVAVDLLEVKINADPVNIGFNRTVTSSSTITNPEGGAGIVDGVVDTAAFTNLQDTGAQWVQIDLGQSADVHKLKLWHYYADGRTYNDVIMQLSNDAAFSTGVTTVFNNDTNNSAGQGTGSDSAYAESASGKTVSFTPVNARYIRFWSNGSNVNGYNHYVEAEVYGSLSDTPSTQTNLALGKTATASSTYSSSYTADMAVDGSLTTRWAQQGGDYSECWLKVDLGENYSLSSVKTSFFVANDNHKYKYKIEYSTDDTNWNMYEDNTSAYTTQSTVEDTNSATGRYVKITITDSSTLGSSIGEFEVYGE</sequence>
<dbReference type="InterPro" id="IPR000421">
    <property type="entry name" value="FA58C"/>
</dbReference>
<reference evidence="4 5" key="1">
    <citation type="submission" date="2020-07" db="EMBL/GenBank/DDBJ databases">
        <title>Vallitalea guaymasensis genome.</title>
        <authorList>
            <person name="Postec A."/>
        </authorList>
    </citation>
    <scope>NUCLEOTIDE SEQUENCE [LARGE SCALE GENOMIC DNA]</scope>
    <source>
        <strain evidence="4 5">Ra1766G1</strain>
    </source>
</reference>
<dbReference type="InterPro" id="IPR017853">
    <property type="entry name" value="GH"/>
</dbReference>
<keyword evidence="1" id="KW-0378">Hydrolase</keyword>
<evidence type="ECO:0000256" key="2">
    <source>
        <dbReference type="SAM" id="SignalP"/>
    </source>
</evidence>
<accession>A0A8J8SCR1</accession>
<organism evidence="4 5">
    <name type="scientific">Vallitalea guaymasensis</name>
    <dbReference type="NCBI Taxonomy" id="1185412"/>
    <lineage>
        <taxon>Bacteria</taxon>
        <taxon>Bacillati</taxon>
        <taxon>Bacillota</taxon>
        <taxon>Clostridia</taxon>
        <taxon>Lachnospirales</taxon>
        <taxon>Vallitaleaceae</taxon>
        <taxon>Vallitalea</taxon>
    </lineage>
</organism>
<dbReference type="SMART" id="SM00231">
    <property type="entry name" value="FA58C"/>
    <property type="match status" value="1"/>
</dbReference>
<dbReference type="Proteomes" id="UP000677305">
    <property type="component" value="Chromosome"/>
</dbReference>
<proteinExistence type="predicted"/>
<name>A0A8J8SCR1_9FIRM</name>
<evidence type="ECO:0000256" key="1">
    <source>
        <dbReference type="ARBA" id="ARBA00023295"/>
    </source>
</evidence>
<protein>
    <submittedName>
        <fullName evidence="4">Discoidin domain-containing protein</fullName>
    </submittedName>
</protein>